<accession>A0ACB8UCC1</accession>
<protein>
    <submittedName>
        <fullName evidence="1">Uncharacterized protein</fullName>
    </submittedName>
</protein>
<keyword evidence="2" id="KW-1185">Reference proteome</keyword>
<reference evidence="1" key="1">
    <citation type="journal article" date="2021" name="Environ. Microbiol.">
        <title>Gene family expansions and transcriptome signatures uncover fungal adaptations to wood decay.</title>
        <authorList>
            <person name="Hage H."/>
            <person name="Miyauchi S."/>
            <person name="Viragh M."/>
            <person name="Drula E."/>
            <person name="Min B."/>
            <person name="Chaduli D."/>
            <person name="Navarro D."/>
            <person name="Favel A."/>
            <person name="Norest M."/>
            <person name="Lesage-Meessen L."/>
            <person name="Balint B."/>
            <person name="Merenyi Z."/>
            <person name="de Eugenio L."/>
            <person name="Morin E."/>
            <person name="Martinez A.T."/>
            <person name="Baldrian P."/>
            <person name="Stursova M."/>
            <person name="Martinez M.J."/>
            <person name="Novotny C."/>
            <person name="Magnuson J.K."/>
            <person name="Spatafora J.W."/>
            <person name="Maurice S."/>
            <person name="Pangilinan J."/>
            <person name="Andreopoulos W."/>
            <person name="LaButti K."/>
            <person name="Hundley H."/>
            <person name="Na H."/>
            <person name="Kuo A."/>
            <person name="Barry K."/>
            <person name="Lipzen A."/>
            <person name="Henrissat B."/>
            <person name="Riley R."/>
            <person name="Ahrendt S."/>
            <person name="Nagy L.G."/>
            <person name="Grigoriev I.V."/>
            <person name="Martin F."/>
            <person name="Rosso M.N."/>
        </authorList>
    </citation>
    <scope>NUCLEOTIDE SEQUENCE</scope>
    <source>
        <strain evidence="1">CBS 384.51</strain>
    </source>
</reference>
<dbReference type="Proteomes" id="UP001055072">
    <property type="component" value="Unassembled WGS sequence"/>
</dbReference>
<proteinExistence type="predicted"/>
<comment type="caution">
    <text evidence="1">The sequence shown here is derived from an EMBL/GenBank/DDBJ whole genome shotgun (WGS) entry which is preliminary data.</text>
</comment>
<gene>
    <name evidence="1" type="ORF">BDY19DRAFT_927283</name>
</gene>
<name>A0ACB8UCC1_9APHY</name>
<evidence type="ECO:0000313" key="1">
    <source>
        <dbReference type="EMBL" id="KAI0091891.1"/>
    </source>
</evidence>
<evidence type="ECO:0000313" key="2">
    <source>
        <dbReference type="Proteomes" id="UP001055072"/>
    </source>
</evidence>
<organism evidence="1 2">
    <name type="scientific">Irpex rosettiformis</name>
    <dbReference type="NCBI Taxonomy" id="378272"/>
    <lineage>
        <taxon>Eukaryota</taxon>
        <taxon>Fungi</taxon>
        <taxon>Dikarya</taxon>
        <taxon>Basidiomycota</taxon>
        <taxon>Agaricomycotina</taxon>
        <taxon>Agaricomycetes</taxon>
        <taxon>Polyporales</taxon>
        <taxon>Irpicaceae</taxon>
        <taxon>Irpex</taxon>
    </lineage>
</organism>
<sequence length="151" mass="17341">MASSILEHASQEFHDRLRHSLGNTNKPVFSSNTLTPEFAVGEGRELDIGFNDLLRCANCIIDQLVESIQNPVQVDWSVADYWAGFGQYAREAEHPPESWLSSEPWRRAFPPKWKNSRLIEEATLFVDKEGRILCWFLPNVLAPELQVCRQK</sequence>
<dbReference type="EMBL" id="MU274904">
    <property type="protein sequence ID" value="KAI0091891.1"/>
    <property type="molecule type" value="Genomic_DNA"/>
</dbReference>